<dbReference type="Proteomes" id="UP000037685">
    <property type="component" value="Unassembled WGS sequence"/>
</dbReference>
<reference evidence="2 3" key="1">
    <citation type="submission" date="2015-07" db="EMBL/GenBank/DDBJ databases">
        <authorList>
            <person name="Noorani M."/>
        </authorList>
    </citation>
    <scope>NUCLEOTIDE SEQUENCE [LARGE SCALE GENOMIC DNA]</scope>
    <source>
        <strain evidence="3">ATCC 25104 / DSM 625 / JCM 10724 / NBRC 103206 / NCIMB 11243 / YT-1</strain>
    </source>
</reference>
<keyword evidence="1" id="KW-0812">Transmembrane</keyword>
<keyword evidence="1" id="KW-1133">Transmembrane helix</keyword>
<evidence type="ECO:0000256" key="1">
    <source>
        <dbReference type="SAM" id="Phobius"/>
    </source>
</evidence>
<keyword evidence="1" id="KW-0472">Membrane</keyword>
<feature type="transmembrane region" description="Helical" evidence="1">
    <location>
        <begin position="50"/>
        <end position="77"/>
    </location>
</feature>
<dbReference type="PANTHER" id="PTHR37305:SF1">
    <property type="entry name" value="MEMBRANE PROTEIN"/>
    <property type="match status" value="1"/>
</dbReference>
<dbReference type="EMBL" id="LHCI01000106">
    <property type="protein sequence ID" value="KOX89451.1"/>
    <property type="molecule type" value="Genomic_DNA"/>
</dbReference>
<feature type="transmembrane region" description="Helical" evidence="1">
    <location>
        <begin position="98"/>
        <end position="128"/>
    </location>
</feature>
<organism evidence="2 3">
    <name type="scientific">Thermus aquaticus</name>
    <dbReference type="NCBI Taxonomy" id="271"/>
    <lineage>
        <taxon>Bacteria</taxon>
        <taxon>Thermotogati</taxon>
        <taxon>Deinococcota</taxon>
        <taxon>Deinococci</taxon>
        <taxon>Thermales</taxon>
        <taxon>Thermaceae</taxon>
        <taxon>Thermus</taxon>
    </lineage>
</organism>
<evidence type="ECO:0000313" key="3">
    <source>
        <dbReference type="Proteomes" id="UP000037685"/>
    </source>
</evidence>
<feature type="transmembrane region" description="Helical" evidence="1">
    <location>
        <begin position="228"/>
        <end position="251"/>
    </location>
</feature>
<dbReference type="PATRIC" id="fig|271.14.peg.701"/>
<feature type="transmembrane region" description="Helical" evidence="1">
    <location>
        <begin position="165"/>
        <end position="186"/>
    </location>
</feature>
<comment type="caution">
    <text evidence="2">The sequence shown here is derived from an EMBL/GenBank/DDBJ whole genome shotgun (WGS) entry which is preliminary data.</text>
</comment>
<feature type="transmembrane region" description="Helical" evidence="1">
    <location>
        <begin position="20"/>
        <end position="38"/>
    </location>
</feature>
<dbReference type="AlphaFoldDB" id="A0A0M9AF51"/>
<protein>
    <submittedName>
        <fullName evidence="2">ABC-2 family transporter protein</fullName>
    </submittedName>
</protein>
<sequence length="256" mass="27224">MLRLFLFELFKLFRLRSARLGLLFAFLLPFLWALAPGLKEVYGLVLASGWQVVSLSLLAGMEFLFPFLVVMAAGEALGSEVAQGTLKSLLLRPLPRTLLLLAKLLAVLLYPFVLLSVSFLGGLLAGLFHGLGPFYGGTGLGEGGFAGAGLLTPKEALLELLRAHLLAGAVLTPLASLALLYATLFLSTAAGALAAVATLLLMRLLVAFPALTPFLLTTYLDLHLRPQAAGLGLSLLFIYTAGFALLAALIFERKDL</sequence>
<name>A0A0M9AF51_THEAQ</name>
<proteinExistence type="predicted"/>
<feature type="transmembrane region" description="Helical" evidence="1">
    <location>
        <begin position="192"/>
        <end position="216"/>
    </location>
</feature>
<accession>A0A0M9AF51</accession>
<dbReference type="Pfam" id="PF12730">
    <property type="entry name" value="ABC2_membrane_4"/>
    <property type="match status" value="1"/>
</dbReference>
<evidence type="ECO:0000313" key="2">
    <source>
        <dbReference type="EMBL" id="KOX89451.1"/>
    </source>
</evidence>
<dbReference type="RefSeq" id="WP_053767283.1">
    <property type="nucleotide sequence ID" value="NZ_LHCI01000106.1"/>
</dbReference>
<gene>
    <name evidence="2" type="ORF">BVI061214_00615</name>
</gene>
<dbReference type="PANTHER" id="PTHR37305">
    <property type="entry name" value="INTEGRAL MEMBRANE PROTEIN-RELATED"/>
    <property type="match status" value="1"/>
</dbReference>